<feature type="transmembrane region" description="Helical" evidence="12">
    <location>
        <begin position="98"/>
        <end position="120"/>
    </location>
</feature>
<evidence type="ECO:0000256" key="2">
    <source>
        <dbReference type="ARBA" id="ARBA00004429"/>
    </source>
</evidence>
<evidence type="ECO:0000256" key="10">
    <source>
        <dbReference type="ARBA" id="ARBA00023136"/>
    </source>
</evidence>
<dbReference type="KEGG" id="asip:AQUSIP_10930"/>
<dbReference type="OrthoDB" id="9778062at2"/>
<evidence type="ECO:0000256" key="5">
    <source>
        <dbReference type="ARBA" id="ARBA00022448"/>
    </source>
</evidence>
<keyword evidence="9 12" id="KW-1133">Transmembrane helix</keyword>
<comment type="similarity">
    <text evidence="3">Belongs to the LptF/LptG family.</text>
</comment>
<keyword evidence="8 12" id="KW-0812">Transmembrane</keyword>
<proteinExistence type="inferred from homology"/>
<organism evidence="13 14">
    <name type="scientific">Aquicella siphonis</name>
    <dbReference type="NCBI Taxonomy" id="254247"/>
    <lineage>
        <taxon>Bacteria</taxon>
        <taxon>Pseudomonadati</taxon>
        <taxon>Pseudomonadota</taxon>
        <taxon>Gammaproteobacteria</taxon>
        <taxon>Legionellales</taxon>
        <taxon>Coxiellaceae</taxon>
        <taxon>Aquicella</taxon>
    </lineage>
</organism>
<keyword evidence="5" id="KW-0813">Transport</keyword>
<dbReference type="RefSeq" id="WP_148339071.1">
    <property type="nucleotide sequence ID" value="NZ_LR699119.1"/>
</dbReference>
<evidence type="ECO:0000256" key="7">
    <source>
        <dbReference type="ARBA" id="ARBA00022519"/>
    </source>
</evidence>
<evidence type="ECO:0000256" key="1">
    <source>
        <dbReference type="ARBA" id="ARBA00002265"/>
    </source>
</evidence>
<dbReference type="Pfam" id="PF03739">
    <property type="entry name" value="LptF_LptG"/>
    <property type="match status" value="1"/>
</dbReference>
<dbReference type="PANTHER" id="PTHR33529:SF7">
    <property type="entry name" value="LIPOPOLYSACCHARIDE EXPORT SYSTEM PERMEASE PROTEIN LPTF"/>
    <property type="match status" value="1"/>
</dbReference>
<evidence type="ECO:0000256" key="12">
    <source>
        <dbReference type="SAM" id="Phobius"/>
    </source>
</evidence>
<feature type="transmembrane region" description="Helical" evidence="12">
    <location>
        <begin position="58"/>
        <end position="77"/>
    </location>
</feature>
<sequence length="367" mass="41728">MIIARYLTREIIYTLLGVTIVLLLAFLSQQMVRYLNYVAIGKIPTSVLLELASFEAPYILSFLLPLGLYLGILLAFGRLYADSEMAILEMYGYGQKQILRLTLILAVVVSAVVLFLMIWVNPLVSAKRQQVMTSDEATVHLVQTMIPGRFQASPDGTHVMYVEKLSRDRQRAENVFLAQEKSVEVDGAAQTSWMLVLANEGYQIKDSESQDQFFVTTDGYRYEGVPGQNDYKIIQFKKYAVRIPDNEVRIATQENAALPTSQLWRDYAMPRRAAEFQWRFSIALSTLFLALLAVPMSAIRPRQGRFMSLIPAVLVYIVYINLLYVARHWVMQGSIPVSIGMWWVHGVMLLFVGTVMFVSAKPWLKKS</sequence>
<gene>
    <name evidence="13" type="primary">lptF</name>
    <name evidence="13" type="ORF">AQUSIP_10930</name>
</gene>
<evidence type="ECO:0000256" key="11">
    <source>
        <dbReference type="ARBA" id="ARBA00026081"/>
    </source>
</evidence>
<protein>
    <recommendedName>
        <fullName evidence="4">Lipopolysaccharide export system permease protein LptF</fullName>
    </recommendedName>
</protein>
<keyword evidence="14" id="KW-1185">Reference proteome</keyword>
<evidence type="ECO:0000256" key="4">
    <source>
        <dbReference type="ARBA" id="ARBA00014213"/>
    </source>
</evidence>
<comment type="subcellular location">
    <subcellularLocation>
        <location evidence="2">Cell inner membrane</location>
        <topology evidence="2">Multi-pass membrane protein</topology>
    </subcellularLocation>
</comment>
<dbReference type="NCBIfam" id="TIGR04407">
    <property type="entry name" value="LptF_YjgP"/>
    <property type="match status" value="1"/>
</dbReference>
<dbReference type="GO" id="GO:0055085">
    <property type="term" value="P:transmembrane transport"/>
    <property type="evidence" value="ECO:0007669"/>
    <property type="project" value="InterPro"/>
</dbReference>
<name>A0A5E4PHJ9_9COXI</name>
<dbReference type="InterPro" id="IPR030922">
    <property type="entry name" value="LptF"/>
</dbReference>
<dbReference type="AlphaFoldDB" id="A0A5E4PHJ9"/>
<feature type="transmembrane region" description="Helical" evidence="12">
    <location>
        <begin position="276"/>
        <end position="294"/>
    </location>
</feature>
<evidence type="ECO:0000313" key="13">
    <source>
        <dbReference type="EMBL" id="VVC75796.1"/>
    </source>
</evidence>
<dbReference type="PANTHER" id="PTHR33529">
    <property type="entry name" value="SLR0882 PROTEIN-RELATED"/>
    <property type="match status" value="1"/>
</dbReference>
<comment type="subunit">
    <text evidence="11">Component of the lipopolysaccharide transport and assembly complex. The LptBFG transporter is composed of two ATP-binding proteins (LptB) and two transmembrane proteins (LptF and LptG).</text>
</comment>
<comment type="function">
    <text evidence="1">Part of the ABC transporter complex LptBFG involved in the translocation of lipopolysaccharide (LPS) from the inner membrane to the outer membrane.</text>
</comment>
<evidence type="ECO:0000313" key="14">
    <source>
        <dbReference type="Proteomes" id="UP000324194"/>
    </source>
</evidence>
<dbReference type="GO" id="GO:0015920">
    <property type="term" value="P:lipopolysaccharide transport"/>
    <property type="evidence" value="ECO:0007669"/>
    <property type="project" value="TreeGrafter"/>
</dbReference>
<feature type="transmembrane region" description="Helical" evidence="12">
    <location>
        <begin position="306"/>
        <end position="330"/>
    </location>
</feature>
<dbReference type="Proteomes" id="UP000324194">
    <property type="component" value="Chromosome 1"/>
</dbReference>
<evidence type="ECO:0000256" key="6">
    <source>
        <dbReference type="ARBA" id="ARBA00022475"/>
    </source>
</evidence>
<dbReference type="EMBL" id="LR699119">
    <property type="protein sequence ID" value="VVC75796.1"/>
    <property type="molecule type" value="Genomic_DNA"/>
</dbReference>
<evidence type="ECO:0000256" key="9">
    <source>
        <dbReference type="ARBA" id="ARBA00022989"/>
    </source>
</evidence>
<keyword evidence="6" id="KW-1003">Cell membrane</keyword>
<reference evidence="13 14" key="1">
    <citation type="submission" date="2019-08" db="EMBL/GenBank/DDBJ databases">
        <authorList>
            <person name="Guy L."/>
        </authorList>
    </citation>
    <scope>NUCLEOTIDE SEQUENCE [LARGE SCALE GENOMIC DNA]</scope>
    <source>
        <strain evidence="13 14">SGT-108</strain>
    </source>
</reference>
<dbReference type="GO" id="GO:0043190">
    <property type="term" value="C:ATP-binding cassette (ABC) transporter complex"/>
    <property type="evidence" value="ECO:0007669"/>
    <property type="project" value="InterPro"/>
</dbReference>
<evidence type="ECO:0000256" key="8">
    <source>
        <dbReference type="ARBA" id="ARBA00022692"/>
    </source>
</evidence>
<keyword evidence="7" id="KW-0997">Cell inner membrane</keyword>
<dbReference type="InterPro" id="IPR005495">
    <property type="entry name" value="LptG/LptF_permease"/>
</dbReference>
<feature type="transmembrane region" description="Helical" evidence="12">
    <location>
        <begin position="12"/>
        <end position="32"/>
    </location>
</feature>
<feature type="transmembrane region" description="Helical" evidence="12">
    <location>
        <begin position="342"/>
        <end position="364"/>
    </location>
</feature>
<evidence type="ECO:0000256" key="3">
    <source>
        <dbReference type="ARBA" id="ARBA00007725"/>
    </source>
</evidence>
<keyword evidence="10 12" id="KW-0472">Membrane</keyword>
<accession>A0A5E4PHJ9</accession>